<dbReference type="AlphaFoldDB" id="A0A6A1Q7T5"/>
<dbReference type="GO" id="GO:1903232">
    <property type="term" value="P:melanosome assembly"/>
    <property type="evidence" value="ECO:0007669"/>
    <property type="project" value="TreeGrafter"/>
</dbReference>
<dbReference type="GO" id="GO:0031085">
    <property type="term" value="C:BLOC-3 complex"/>
    <property type="evidence" value="ECO:0007669"/>
    <property type="project" value="TreeGrafter"/>
</dbReference>
<accession>A0A6A1Q7T5</accession>
<name>A0A6A1Q7T5_BALPH</name>
<dbReference type="PANTHER" id="PTHR12761">
    <property type="entry name" value="HERMANSKY-PUDLAK SYNDROME PROTEIN 1"/>
    <property type="match status" value="1"/>
</dbReference>
<dbReference type="InterPro" id="IPR026053">
    <property type="entry name" value="HPS1"/>
</dbReference>
<dbReference type="PANTHER" id="PTHR12761:SF1">
    <property type="entry name" value="BLOC-3 COMPLEX MEMBER HPS1"/>
    <property type="match status" value="1"/>
</dbReference>
<reference evidence="1 2" key="1">
    <citation type="journal article" date="2019" name="PLoS ONE">
        <title>Genomic analyses reveal an absence of contemporary introgressive admixture between fin whales and blue whales, despite known hybrids.</title>
        <authorList>
            <person name="Westbury M.V."/>
            <person name="Petersen B."/>
            <person name="Lorenzen E.D."/>
        </authorList>
    </citation>
    <scope>NUCLEOTIDE SEQUENCE [LARGE SCALE GENOMIC DNA]</scope>
    <source>
        <strain evidence="1">FinWhale-01</strain>
    </source>
</reference>
<dbReference type="EMBL" id="SGJD01000927">
    <property type="protein sequence ID" value="KAB0402879.1"/>
    <property type="molecule type" value="Genomic_DNA"/>
</dbReference>
<protein>
    <submittedName>
        <fullName evidence="1">Uncharacterized protein</fullName>
    </submittedName>
</protein>
<dbReference type="GO" id="GO:0005085">
    <property type="term" value="F:guanyl-nucleotide exchange factor activity"/>
    <property type="evidence" value="ECO:0007669"/>
    <property type="project" value="TreeGrafter"/>
</dbReference>
<proteinExistence type="predicted"/>
<dbReference type="OrthoDB" id="10255234at2759"/>
<evidence type="ECO:0000313" key="2">
    <source>
        <dbReference type="Proteomes" id="UP000437017"/>
    </source>
</evidence>
<sequence>MGDLRQRMDKFVKNRGGQELQGVPWTSLWECCQEAACHLSSLQSTWLEFKTKAFSRSEPGSSWELLQACGRVKRQLCAIYRLSFLATAPGRGGPYLPQHLQDQVQTLMQEKLADWKDFLLVKSRRNVTMVSYPGAWP</sequence>
<evidence type="ECO:0000313" key="1">
    <source>
        <dbReference type="EMBL" id="KAB0402879.1"/>
    </source>
</evidence>
<gene>
    <name evidence="1" type="ORF">E2I00_010630</name>
</gene>
<organism evidence="1 2">
    <name type="scientific">Balaenoptera physalus</name>
    <name type="common">Fin whale</name>
    <name type="synonym">Balaena physalus</name>
    <dbReference type="NCBI Taxonomy" id="9770"/>
    <lineage>
        <taxon>Eukaryota</taxon>
        <taxon>Metazoa</taxon>
        <taxon>Chordata</taxon>
        <taxon>Craniata</taxon>
        <taxon>Vertebrata</taxon>
        <taxon>Euteleostomi</taxon>
        <taxon>Mammalia</taxon>
        <taxon>Eutheria</taxon>
        <taxon>Laurasiatheria</taxon>
        <taxon>Artiodactyla</taxon>
        <taxon>Whippomorpha</taxon>
        <taxon>Cetacea</taxon>
        <taxon>Mysticeti</taxon>
        <taxon>Balaenopteridae</taxon>
        <taxon>Balaenoptera</taxon>
    </lineage>
</organism>
<dbReference type="Proteomes" id="UP000437017">
    <property type="component" value="Unassembled WGS sequence"/>
</dbReference>
<comment type="caution">
    <text evidence="1">The sequence shown here is derived from an EMBL/GenBank/DDBJ whole genome shotgun (WGS) entry which is preliminary data.</text>
</comment>
<keyword evidence="2" id="KW-1185">Reference proteome</keyword>